<evidence type="ECO:0000313" key="2">
    <source>
        <dbReference type="Proteomes" id="UP000218542"/>
    </source>
</evidence>
<evidence type="ECO:0000313" key="1">
    <source>
        <dbReference type="EMBL" id="GAX62920.1"/>
    </source>
</evidence>
<dbReference type="EMBL" id="BAOS01000045">
    <property type="protein sequence ID" value="GAX62920.1"/>
    <property type="molecule type" value="Genomic_DNA"/>
</dbReference>
<dbReference type="Proteomes" id="UP000218542">
    <property type="component" value="Unassembled WGS sequence"/>
</dbReference>
<protein>
    <submittedName>
        <fullName evidence="1">NADH:flavin oxidoreductase</fullName>
    </submittedName>
</protein>
<proteinExistence type="predicted"/>
<accession>A0A286U432</accession>
<name>A0A286U432_9BACT</name>
<organism evidence="1 2">
    <name type="scientific">Candidatus Scalindua japonica</name>
    <dbReference type="NCBI Taxonomy" id="1284222"/>
    <lineage>
        <taxon>Bacteria</taxon>
        <taxon>Pseudomonadati</taxon>
        <taxon>Planctomycetota</taxon>
        <taxon>Candidatus Brocadiia</taxon>
        <taxon>Candidatus Brocadiales</taxon>
        <taxon>Candidatus Scalinduaceae</taxon>
        <taxon>Candidatus Scalindua</taxon>
    </lineage>
</organism>
<comment type="caution">
    <text evidence="1">The sequence shown here is derived from an EMBL/GenBank/DDBJ whole genome shotgun (WGS) entry which is preliminary data.</text>
</comment>
<sequence>MYQDQHGSWHPYNDYDICIVANRKALPGDVKKVKERLARKVGINWIDLGQFSPEEMRCFCPSILNYDFKYASKVIYGDQMVLDLIPEIKASALPMKEAQILFFTRLYTLLGSLDKNGLDQNLRGETSRFFRNQMAKAILAIVDVLLLAKGAYDASYCKRVEKVNELYPEKKEFLVLGRWALEEKLRPQSSEMSSQEIRRMYQSVHYHYFIEMYNSLSLHFCKNLNDPQDIEFCMKWQPLSFMKRLYWFVRYCGWQVERQISIQIAQCYIAAAWNPENIIIKNLNRGIALLRTVDPQLSTEMNWDEARLQAVRLRMEA</sequence>
<dbReference type="AlphaFoldDB" id="A0A286U432"/>
<reference evidence="2" key="1">
    <citation type="journal article" date="2017" name="Environ. Microbiol. Rep.">
        <title>Genetic Diversity of Marine Anaerobic Ammonium-Oxidizing Bacteria as Revealed by Genomic and Proteomic Analyses of 'Candidatus Scalindua japonica'.</title>
        <authorList>
            <person name="Oshiki M."/>
            <person name="Mizuto K."/>
            <person name="Kimura Z."/>
            <person name="Kindaichi T."/>
            <person name="Satoh H."/>
            <person name="Okabe S."/>
        </authorList>
    </citation>
    <scope>NUCLEOTIDE SEQUENCE [LARGE SCALE GENOMIC DNA]</scope>
    <source>
        <strain evidence="2">husup-a2</strain>
    </source>
</reference>
<gene>
    <name evidence="1" type="ORF">SCALIN_C45_0078</name>
</gene>
<keyword evidence="2" id="KW-1185">Reference proteome</keyword>